<keyword evidence="1" id="KW-0175">Coiled coil</keyword>
<evidence type="ECO:0000256" key="2">
    <source>
        <dbReference type="SAM" id="MobiDB-lite"/>
    </source>
</evidence>
<dbReference type="Pfam" id="PF07727">
    <property type="entry name" value="RVT_2"/>
    <property type="match status" value="1"/>
</dbReference>
<evidence type="ECO:0000313" key="4">
    <source>
        <dbReference type="EMBL" id="GEU31448.1"/>
    </source>
</evidence>
<protein>
    <recommendedName>
        <fullName evidence="3">Reverse transcriptase Ty1/copia-type domain-containing protein</fullName>
    </recommendedName>
</protein>
<feature type="region of interest" description="Disordered" evidence="2">
    <location>
        <begin position="873"/>
        <end position="913"/>
    </location>
</feature>
<feature type="domain" description="Reverse transcriptase Ty1/copia-type" evidence="3">
    <location>
        <begin position="221"/>
        <end position="266"/>
    </location>
</feature>
<reference evidence="4" key="1">
    <citation type="journal article" date="2019" name="Sci. Rep.">
        <title>Draft genome of Tanacetum cinerariifolium, the natural source of mosquito coil.</title>
        <authorList>
            <person name="Yamashiro T."/>
            <person name="Shiraishi A."/>
            <person name="Satake H."/>
            <person name="Nakayama K."/>
        </authorList>
    </citation>
    <scope>NUCLEOTIDE SEQUENCE</scope>
</reference>
<dbReference type="InterPro" id="IPR013103">
    <property type="entry name" value="RVT_2"/>
</dbReference>
<gene>
    <name evidence="4" type="ORF">Tci_003426</name>
</gene>
<dbReference type="AlphaFoldDB" id="A0A6L2J346"/>
<evidence type="ECO:0000256" key="1">
    <source>
        <dbReference type="SAM" id="Coils"/>
    </source>
</evidence>
<comment type="caution">
    <text evidence="4">The sequence shown here is derived from an EMBL/GenBank/DDBJ whole genome shotgun (WGS) entry which is preliminary data.</text>
</comment>
<dbReference type="EMBL" id="BKCJ010000253">
    <property type="protein sequence ID" value="GEU31448.1"/>
    <property type="molecule type" value="Genomic_DNA"/>
</dbReference>
<feature type="coiled-coil region" evidence="1">
    <location>
        <begin position="425"/>
        <end position="466"/>
    </location>
</feature>
<feature type="compositionally biased region" description="Polar residues" evidence="2">
    <location>
        <begin position="660"/>
        <end position="672"/>
    </location>
</feature>
<name>A0A6L2J346_TANCI</name>
<organism evidence="4">
    <name type="scientific">Tanacetum cinerariifolium</name>
    <name type="common">Dalmatian daisy</name>
    <name type="synonym">Chrysanthemum cinerariifolium</name>
    <dbReference type="NCBI Taxonomy" id="118510"/>
    <lineage>
        <taxon>Eukaryota</taxon>
        <taxon>Viridiplantae</taxon>
        <taxon>Streptophyta</taxon>
        <taxon>Embryophyta</taxon>
        <taxon>Tracheophyta</taxon>
        <taxon>Spermatophyta</taxon>
        <taxon>Magnoliopsida</taxon>
        <taxon>eudicotyledons</taxon>
        <taxon>Gunneridae</taxon>
        <taxon>Pentapetalae</taxon>
        <taxon>asterids</taxon>
        <taxon>campanulids</taxon>
        <taxon>Asterales</taxon>
        <taxon>Asteraceae</taxon>
        <taxon>Asteroideae</taxon>
        <taxon>Anthemideae</taxon>
        <taxon>Anthemidinae</taxon>
        <taxon>Tanacetum</taxon>
    </lineage>
</organism>
<sequence>MAFKHSSSEPVLREMTPATISLGLISNPPPSTSVDLPAPEVIALIDDVVALKPAESTGSPSSTTVDQDAPSLNVSHMNNDPFFGIPIPKNDSDTSSLDVIPFVVHTSAHNSEHVNKWTKDHPLDNIICKLKRPVSTRLQLYEQALFCYYDAFFTSVEPKTYKDVLTQSCWIEAMQEELNEFEHFKVKLDELGGILKNKARLVARGYRQEEGIVFEETFSPTTFLNEILQEEVYVSQPDGFLDKDNLNHVYKLKKALYGLKQAPRAWGLWYPKDSSIALTSYADADHAGCQDTRRMIKNGNKVLKRTVGTVEQIYEPTSVEEKLDRKNKMKARGTLLMELPNKDQPKFHSYQDAKFLMEAIEKSYQAEEEHPTNYALMALTSLKSSSSSDSESVEEKLAHYKKNEIIFEEKINILNFKVKLRDNALVENTKKLEKAEKEIDELKLTLEKFQNSSKSLNNLLENQNVKSRSDKRYHAVPPPYTGSYIPPKPDLTFIDEQVKSDSVDVVSNVASSDIKTVESKHESVNVKNKGVYSTIETKPVRKNNFSPPIIEDWNSDDESEVEFVPKVKVKTVRPSIEKINFVYSTREKVKNVETPKQHKHYPRGNQRNCNNIIVVRPVWNNTRMVNHKNFAYKMTHPHPKRRFVPQEILTKSDKLKTDGSPVNTVRPVNTADSKPIMNYPRPISNAYKRGHSQVIRPYNKYSTYKKTIFNKMVNNAKVKETTARERAVVIEYMGREANGNPQQKKYKEKGVIDIDCSRHMTGNKCYLSDYEDYDGGFVSFGDEYVDAANCCGRVLWIQNKILFYGFNFLNTKIYVDNENETVYKEWEDRMERAVTTASSLEAEQDIGNINRTQSMATLNEPLPQGEGSTVLFESHQTPSGDLTISQPRHSSPSRVPTSPHNSPLPGVSTGRDGVSTASRIISTAEEIVSIVGVSMPVSTAEYEPEQTTTKLRERQERSRYEAAIRLQEHLDEKENQRITRDAEIAQRLQEEIKVAERQRMA</sequence>
<proteinExistence type="predicted"/>
<feature type="compositionally biased region" description="Polar residues" evidence="2">
    <location>
        <begin position="874"/>
        <end position="901"/>
    </location>
</feature>
<feature type="region of interest" description="Disordered" evidence="2">
    <location>
        <begin position="654"/>
        <end position="677"/>
    </location>
</feature>
<evidence type="ECO:0000259" key="3">
    <source>
        <dbReference type="Pfam" id="PF07727"/>
    </source>
</evidence>
<accession>A0A6L2J346</accession>